<dbReference type="Gene3D" id="3.50.50.60">
    <property type="entry name" value="FAD/NAD(P)-binding domain"/>
    <property type="match status" value="2"/>
</dbReference>
<feature type="binding site" evidence="11">
    <location>
        <begin position="174"/>
        <end position="181"/>
    </location>
    <ligand>
        <name>NAD(+)</name>
        <dbReference type="ChEBI" id="CHEBI:57540"/>
    </ligand>
</feature>
<feature type="domain" description="FAD/NAD(P)-binding" evidence="16">
    <location>
        <begin position="7"/>
        <end position="319"/>
    </location>
</feature>
<evidence type="ECO:0000256" key="1">
    <source>
        <dbReference type="ARBA" id="ARBA00007532"/>
    </source>
</evidence>
<keyword evidence="11" id="KW-0520">NAD</keyword>
<organism evidence="17 18">
    <name type="scientific">Enhygromyxa salina</name>
    <dbReference type="NCBI Taxonomy" id="215803"/>
    <lineage>
        <taxon>Bacteria</taxon>
        <taxon>Pseudomonadati</taxon>
        <taxon>Myxococcota</taxon>
        <taxon>Polyangia</taxon>
        <taxon>Nannocystales</taxon>
        <taxon>Nannocystaceae</taxon>
        <taxon>Enhygromyxa</taxon>
    </lineage>
</organism>
<evidence type="ECO:0000256" key="2">
    <source>
        <dbReference type="ARBA" id="ARBA00011738"/>
    </source>
</evidence>
<feature type="domain" description="Pyridine nucleotide-disulphide oxidoreductase dimerisation" evidence="15">
    <location>
        <begin position="339"/>
        <end position="447"/>
    </location>
</feature>
<dbReference type="PANTHER" id="PTHR42737">
    <property type="entry name" value="GLUTATHIONE REDUCTASE"/>
    <property type="match status" value="1"/>
</dbReference>
<comment type="similarity">
    <text evidence="1 13">Belongs to the class-I pyridine nucleotide-disulfide oxidoreductase family.</text>
</comment>
<dbReference type="NCBIfam" id="TIGR01424">
    <property type="entry name" value="gluta_reduc_2"/>
    <property type="match status" value="1"/>
</dbReference>
<dbReference type="PIRSF" id="PIRSF000350">
    <property type="entry name" value="Mercury_reductase_MerA"/>
    <property type="match status" value="1"/>
</dbReference>
<dbReference type="NCBIfam" id="NF004776">
    <property type="entry name" value="PRK06116.1"/>
    <property type="match status" value="1"/>
</dbReference>
<evidence type="ECO:0000256" key="10">
    <source>
        <dbReference type="PIRSR" id="PIRSR000350-2"/>
    </source>
</evidence>
<accession>A0A2S9YRB2</accession>
<feature type="disulfide bond" description="Redox-active" evidence="12">
    <location>
        <begin position="43"/>
        <end position="48"/>
    </location>
</feature>
<evidence type="ECO:0000256" key="11">
    <source>
        <dbReference type="PIRSR" id="PIRSR000350-3"/>
    </source>
</evidence>
<dbReference type="SUPFAM" id="SSF55424">
    <property type="entry name" value="FAD/NAD-linked reductases, dimerisation (C-terminal) domain"/>
    <property type="match status" value="1"/>
</dbReference>
<dbReference type="GO" id="GO:0050661">
    <property type="term" value="F:NADP binding"/>
    <property type="evidence" value="ECO:0007669"/>
    <property type="project" value="InterPro"/>
</dbReference>
<dbReference type="InterPro" id="IPR023753">
    <property type="entry name" value="FAD/NAD-binding_dom"/>
</dbReference>
<dbReference type="SUPFAM" id="SSF51905">
    <property type="entry name" value="FAD/NAD(P)-binding domain"/>
    <property type="match status" value="1"/>
</dbReference>
<protein>
    <recommendedName>
        <fullName evidence="14">Glutathione reductase</fullName>
        <shortName evidence="14">GRase</shortName>
        <ecNumber evidence="14">1.8.1.7</ecNumber>
    </recommendedName>
</protein>
<dbReference type="Pfam" id="PF07992">
    <property type="entry name" value="Pyr_redox_2"/>
    <property type="match status" value="1"/>
</dbReference>
<dbReference type="InterPro" id="IPR001100">
    <property type="entry name" value="Pyr_nuc-diS_OxRdtase"/>
</dbReference>
<dbReference type="GO" id="GO:0005829">
    <property type="term" value="C:cytosol"/>
    <property type="evidence" value="ECO:0007669"/>
    <property type="project" value="TreeGrafter"/>
</dbReference>
<comment type="function">
    <text evidence="14">Catalyzes the reduction of glutathione disulfide (GSSG) to reduced glutathione (GSH).</text>
</comment>
<comment type="catalytic activity">
    <reaction evidence="9 14">
        <text>2 glutathione + NADP(+) = glutathione disulfide + NADPH + H(+)</text>
        <dbReference type="Rhea" id="RHEA:11740"/>
        <dbReference type="ChEBI" id="CHEBI:15378"/>
        <dbReference type="ChEBI" id="CHEBI:57783"/>
        <dbReference type="ChEBI" id="CHEBI:57925"/>
        <dbReference type="ChEBI" id="CHEBI:58297"/>
        <dbReference type="ChEBI" id="CHEBI:58349"/>
        <dbReference type="EC" id="1.8.1.7"/>
    </reaction>
</comment>
<evidence type="ECO:0000256" key="5">
    <source>
        <dbReference type="ARBA" id="ARBA00022857"/>
    </source>
</evidence>
<evidence type="ECO:0000313" key="17">
    <source>
        <dbReference type="EMBL" id="PRQ07618.1"/>
    </source>
</evidence>
<dbReference type="GO" id="GO:0034599">
    <property type="term" value="P:cellular response to oxidative stress"/>
    <property type="evidence" value="ECO:0007669"/>
    <property type="project" value="TreeGrafter"/>
</dbReference>
<evidence type="ECO:0000259" key="16">
    <source>
        <dbReference type="Pfam" id="PF07992"/>
    </source>
</evidence>
<dbReference type="PROSITE" id="PS00076">
    <property type="entry name" value="PYRIDINE_REDOX_1"/>
    <property type="match status" value="1"/>
</dbReference>
<dbReference type="EMBL" id="PVNL01000051">
    <property type="protein sequence ID" value="PRQ07618.1"/>
    <property type="molecule type" value="Genomic_DNA"/>
</dbReference>
<dbReference type="RefSeq" id="WP_106089629.1">
    <property type="nucleotide sequence ID" value="NZ_PVNL01000051.1"/>
</dbReference>
<evidence type="ECO:0000256" key="3">
    <source>
        <dbReference type="ARBA" id="ARBA00022630"/>
    </source>
</evidence>
<feature type="binding site" evidence="11">
    <location>
        <position position="52"/>
    </location>
    <ligand>
        <name>FAD</name>
        <dbReference type="ChEBI" id="CHEBI:57692"/>
    </ligand>
</feature>
<keyword evidence="5 14" id="KW-0521">NADP</keyword>
<sequence length="456" mass="49400">MSDFDFDLFTIGAGSGGVAASRRAGEYGAKVAICEELRVGGTCVMRGCVPKKLLVYGASFSEHFEDAKGFGWELGTPKLDWPRLIAAKEAELDRLEQIYLRLLQDSKVELISGRGALVDAHTVEVAGKRYTAKHILIATGGWPVRPTIPGIEHSITSNEALELDRLPARVVIVGGGYIGVEFAGIFNAAGAQVTMLLRGDNVLRGFDLEIRERLAEEMRARGITIETEVVLRSVARDGEDGPLKLLLDHGEMLETDALLYATGRAPNSAGLGLEAVGVACNPDGSVVVNERNRTSVANIYAVGDVTNRINLTPVAIAEGRALAETLFNDNPMTVDRRDVATAVFSRPPVATVGLTEQQAREQFSEIDVYCARFRPMKATISGRNERVLVKLVVDKRTDVVLGAHMVGDDAPELIQGLAVAIKCRATKRDFDATMGIHPTAGEEFVTMRFPRLDKVE</sequence>
<evidence type="ECO:0000256" key="13">
    <source>
        <dbReference type="RuleBase" id="RU003691"/>
    </source>
</evidence>
<dbReference type="InterPro" id="IPR016156">
    <property type="entry name" value="FAD/NAD-linked_Rdtase_dimer_sf"/>
</dbReference>
<keyword evidence="11" id="KW-0547">Nucleotide-binding</keyword>
<evidence type="ECO:0000256" key="7">
    <source>
        <dbReference type="ARBA" id="ARBA00023157"/>
    </source>
</evidence>
<name>A0A2S9YRB2_9BACT</name>
<dbReference type="PRINTS" id="PR00411">
    <property type="entry name" value="PNDRDTASEI"/>
</dbReference>
<evidence type="ECO:0000259" key="15">
    <source>
        <dbReference type="Pfam" id="PF02852"/>
    </source>
</evidence>
<dbReference type="GO" id="GO:0006749">
    <property type="term" value="P:glutathione metabolic process"/>
    <property type="evidence" value="ECO:0007669"/>
    <property type="project" value="InterPro"/>
</dbReference>
<evidence type="ECO:0000256" key="8">
    <source>
        <dbReference type="ARBA" id="ARBA00023284"/>
    </source>
</evidence>
<proteinExistence type="inferred from homology"/>
<dbReference type="GO" id="GO:0004362">
    <property type="term" value="F:glutathione-disulfide reductase (NADPH) activity"/>
    <property type="evidence" value="ECO:0007669"/>
    <property type="project" value="UniProtKB-EC"/>
</dbReference>
<dbReference type="GO" id="GO:0045454">
    <property type="term" value="P:cell redox homeostasis"/>
    <property type="evidence" value="ECO:0007669"/>
    <property type="project" value="InterPro"/>
</dbReference>
<dbReference type="InterPro" id="IPR004099">
    <property type="entry name" value="Pyr_nucl-diS_OxRdtase_dimer"/>
</dbReference>
<evidence type="ECO:0000256" key="9">
    <source>
        <dbReference type="ARBA" id="ARBA00049142"/>
    </source>
</evidence>
<dbReference type="PRINTS" id="PR00368">
    <property type="entry name" value="FADPNR"/>
</dbReference>
<feature type="binding site" evidence="11">
    <location>
        <position position="263"/>
    </location>
    <ligand>
        <name>NAD(+)</name>
        <dbReference type="ChEBI" id="CHEBI:57540"/>
    </ligand>
</feature>
<feature type="active site" description="Proton acceptor" evidence="10">
    <location>
        <position position="437"/>
    </location>
</feature>
<dbReference type="EC" id="1.8.1.7" evidence="14"/>
<dbReference type="PANTHER" id="PTHR42737:SF2">
    <property type="entry name" value="GLUTATHIONE REDUCTASE"/>
    <property type="match status" value="1"/>
</dbReference>
<reference evidence="17 18" key="1">
    <citation type="submission" date="2018-03" db="EMBL/GenBank/DDBJ databases">
        <title>Draft Genome Sequences of the Obligatory Marine Myxobacteria Enhygromyxa salina SWB007.</title>
        <authorList>
            <person name="Poehlein A."/>
            <person name="Moghaddam J.A."/>
            <person name="Harms H."/>
            <person name="Alanjari M."/>
            <person name="Koenig G.M."/>
            <person name="Daniel R."/>
            <person name="Schaeberle T.F."/>
        </authorList>
    </citation>
    <scope>NUCLEOTIDE SEQUENCE [LARGE SCALE GENOMIC DNA]</scope>
    <source>
        <strain evidence="17 18">SWB007</strain>
    </source>
</reference>
<dbReference type="GO" id="GO:0050660">
    <property type="term" value="F:flavin adenine dinucleotide binding"/>
    <property type="evidence" value="ECO:0007669"/>
    <property type="project" value="InterPro"/>
</dbReference>
<dbReference type="Pfam" id="PF02852">
    <property type="entry name" value="Pyr_redox_dim"/>
    <property type="match status" value="1"/>
</dbReference>
<keyword evidence="7" id="KW-1015">Disulfide bond</keyword>
<gene>
    <name evidence="17" type="primary">garB</name>
    <name evidence="17" type="ORF">ENSA7_26080</name>
</gene>
<feature type="binding site" evidence="11">
    <location>
        <position position="304"/>
    </location>
    <ligand>
        <name>FAD</name>
        <dbReference type="ChEBI" id="CHEBI:57692"/>
    </ligand>
</feature>
<dbReference type="InterPro" id="IPR012999">
    <property type="entry name" value="Pyr_OxRdtase_I_AS"/>
</dbReference>
<evidence type="ECO:0000256" key="14">
    <source>
        <dbReference type="RuleBase" id="RU365040"/>
    </source>
</evidence>
<keyword evidence="6 13" id="KW-0560">Oxidoreductase</keyword>
<dbReference type="InterPro" id="IPR036188">
    <property type="entry name" value="FAD/NAD-bd_sf"/>
</dbReference>
<dbReference type="FunFam" id="3.50.50.60:FF:000051">
    <property type="entry name" value="Glutathione reductase"/>
    <property type="match status" value="1"/>
</dbReference>
<dbReference type="AlphaFoldDB" id="A0A2S9YRB2"/>
<keyword evidence="4 11" id="KW-0274">FAD</keyword>
<comment type="subunit">
    <text evidence="2">Homodimer.</text>
</comment>
<keyword evidence="3 13" id="KW-0285">Flavoprotein</keyword>
<comment type="cofactor">
    <cofactor evidence="11">
        <name>FAD</name>
        <dbReference type="ChEBI" id="CHEBI:57692"/>
    </cofactor>
    <text evidence="11">Binds 1 FAD per subunit.</text>
</comment>
<feature type="binding site" evidence="11">
    <location>
        <position position="115"/>
    </location>
    <ligand>
        <name>FAD</name>
        <dbReference type="ChEBI" id="CHEBI:57692"/>
    </ligand>
</feature>
<evidence type="ECO:0000256" key="4">
    <source>
        <dbReference type="ARBA" id="ARBA00022827"/>
    </source>
</evidence>
<dbReference type="OrthoDB" id="9786429at2"/>
<dbReference type="InterPro" id="IPR006324">
    <property type="entry name" value="GSHR"/>
</dbReference>
<keyword evidence="8 13" id="KW-0676">Redox-active center</keyword>
<evidence type="ECO:0000256" key="6">
    <source>
        <dbReference type="ARBA" id="ARBA00023002"/>
    </source>
</evidence>
<dbReference type="InterPro" id="IPR046952">
    <property type="entry name" value="GSHR/TRXR-like"/>
</dbReference>
<comment type="caution">
    <text evidence="17">The sequence shown here is derived from an EMBL/GenBank/DDBJ whole genome shotgun (WGS) entry which is preliminary data.</text>
</comment>
<evidence type="ECO:0000256" key="12">
    <source>
        <dbReference type="PIRSR" id="PIRSR000350-4"/>
    </source>
</evidence>
<dbReference type="Proteomes" id="UP000238823">
    <property type="component" value="Unassembled WGS sequence"/>
</dbReference>
<evidence type="ECO:0000313" key="18">
    <source>
        <dbReference type="Proteomes" id="UP000238823"/>
    </source>
</evidence>
<dbReference type="Gene3D" id="3.30.390.30">
    <property type="match status" value="1"/>
</dbReference>